<dbReference type="STRING" id="168384.SAMN05660368_03125"/>
<dbReference type="GO" id="GO:0016757">
    <property type="term" value="F:glycosyltransferase activity"/>
    <property type="evidence" value="ECO:0007669"/>
    <property type="project" value="UniProtKB-KW"/>
</dbReference>
<gene>
    <name evidence="2" type="ORF">BRYFOR_07683</name>
</gene>
<keyword evidence="3" id="KW-1185">Reference proteome</keyword>
<dbReference type="CDD" id="cd03811">
    <property type="entry name" value="GT4_GT28_WabH-like"/>
    <property type="match status" value="1"/>
</dbReference>
<keyword evidence="2" id="KW-0808">Transferase</keyword>
<dbReference type="Proteomes" id="UP000005561">
    <property type="component" value="Unassembled WGS sequence"/>
</dbReference>
<accession>C6LGC3</accession>
<protein>
    <submittedName>
        <fullName evidence="2">Glycosyltransferase, group 1 family protein</fullName>
        <ecNumber evidence="2">2.4.-.-</ecNumber>
    </submittedName>
</protein>
<reference evidence="2" key="1">
    <citation type="submission" date="2009-07" db="EMBL/GenBank/DDBJ databases">
        <authorList>
            <person name="Weinstock G."/>
            <person name="Sodergren E."/>
            <person name="Clifton S."/>
            <person name="Fulton L."/>
            <person name="Fulton B."/>
            <person name="Courtney L."/>
            <person name="Fronick C."/>
            <person name="Harrison M."/>
            <person name="Strong C."/>
            <person name="Farmer C."/>
            <person name="Delahaunty K."/>
            <person name="Markovic C."/>
            <person name="Hall O."/>
            <person name="Minx P."/>
            <person name="Tomlinson C."/>
            <person name="Mitreva M."/>
            <person name="Nelson J."/>
            <person name="Hou S."/>
            <person name="Wollam A."/>
            <person name="Pepin K.H."/>
            <person name="Johnson M."/>
            <person name="Bhonagiri V."/>
            <person name="Nash W.E."/>
            <person name="Warren W."/>
            <person name="Chinwalla A."/>
            <person name="Mardis E.R."/>
            <person name="Wilson R.K."/>
        </authorList>
    </citation>
    <scope>NUCLEOTIDE SEQUENCE [LARGE SCALE GENOMIC DNA]</scope>
    <source>
        <strain evidence="2">DSM 14469</strain>
    </source>
</reference>
<feature type="domain" description="Glycosyl transferase family 1" evidence="1">
    <location>
        <begin position="186"/>
        <end position="306"/>
    </location>
</feature>
<dbReference type="OrthoDB" id="9762705at2"/>
<name>C6LGC3_9FIRM</name>
<dbReference type="PANTHER" id="PTHR12526:SF630">
    <property type="entry name" value="GLYCOSYLTRANSFERASE"/>
    <property type="match status" value="1"/>
</dbReference>
<dbReference type="EMBL" id="ACCL02000011">
    <property type="protein sequence ID" value="EET60487.1"/>
    <property type="molecule type" value="Genomic_DNA"/>
</dbReference>
<dbReference type="EC" id="2.4.-.-" evidence="2"/>
<keyword evidence="2" id="KW-0328">Glycosyltransferase</keyword>
<dbReference type="PANTHER" id="PTHR12526">
    <property type="entry name" value="GLYCOSYLTRANSFERASE"/>
    <property type="match status" value="1"/>
</dbReference>
<proteinExistence type="predicted"/>
<evidence type="ECO:0000259" key="1">
    <source>
        <dbReference type="Pfam" id="PF00534"/>
    </source>
</evidence>
<evidence type="ECO:0000313" key="2">
    <source>
        <dbReference type="EMBL" id="EET60487.1"/>
    </source>
</evidence>
<evidence type="ECO:0000313" key="3">
    <source>
        <dbReference type="Proteomes" id="UP000005561"/>
    </source>
</evidence>
<dbReference type="AlphaFoldDB" id="C6LGC3"/>
<dbReference type="SUPFAM" id="SSF53756">
    <property type="entry name" value="UDP-Glycosyltransferase/glycogen phosphorylase"/>
    <property type="match status" value="1"/>
</dbReference>
<dbReference type="RefSeq" id="WP_006862468.1">
    <property type="nucleotide sequence ID" value="NZ_ACCL02000011.1"/>
</dbReference>
<dbReference type="Pfam" id="PF00534">
    <property type="entry name" value="Glycos_transf_1"/>
    <property type="match status" value="1"/>
</dbReference>
<dbReference type="eggNOG" id="COG0438">
    <property type="taxonomic scope" value="Bacteria"/>
</dbReference>
<sequence>MNIGLLIYDLRSGGAERVLCKWSDLLSEENNITIYTFDGQADPEYSYSGKLSVLDLPSRGKNKVKQMLTLVKRYLRLRKQIKQDNIDLLVSFCSTANFPAMFQSVPRIASIRLYSEYFSYRKIYRFLIKHTHTTLAVQTNRLKNDILLDVGEKYSSKIHVIGNPLDTELIKEKMKEEPEEDFLERIRGKKVICFTASFKTAKNHWNLIKSFNLLHKEMPETVLVLIGGQGELEEKTRRMVDDSPIKDSVVFIGKTTNPFKYEKYADVFVLPSITEGIPNVLIEAMTVGLPVISTDCPSGPREILLENPDMNVTTEGIERAEYGLLVEPFPNVLDFDINHIAKQNTVLYTAMKALLSDKKLNDYYRHQANYRTQKYDMTAYKKELYGLIKNEKILGEDTVWTKKKKYFIQYTLCALHGSPSVRIPRLPKNGVTFGQVGL</sequence>
<organism evidence="2 3">
    <name type="scientific">Marvinbryantia formatexigens DSM 14469</name>
    <dbReference type="NCBI Taxonomy" id="478749"/>
    <lineage>
        <taxon>Bacteria</taxon>
        <taxon>Bacillati</taxon>
        <taxon>Bacillota</taxon>
        <taxon>Clostridia</taxon>
        <taxon>Lachnospirales</taxon>
        <taxon>Lachnospiraceae</taxon>
        <taxon>Marvinbryantia</taxon>
    </lineage>
</organism>
<comment type="caution">
    <text evidence="2">The sequence shown here is derived from an EMBL/GenBank/DDBJ whole genome shotgun (WGS) entry which is preliminary data.</text>
</comment>
<dbReference type="InterPro" id="IPR001296">
    <property type="entry name" value="Glyco_trans_1"/>
</dbReference>
<dbReference type="Gene3D" id="3.40.50.2000">
    <property type="entry name" value="Glycogen Phosphorylase B"/>
    <property type="match status" value="2"/>
</dbReference>